<evidence type="ECO:0000259" key="1">
    <source>
        <dbReference type="Pfam" id="PF02464"/>
    </source>
</evidence>
<evidence type="ECO:0000313" key="2">
    <source>
        <dbReference type="EMBL" id="GAA4353733.1"/>
    </source>
</evidence>
<dbReference type="EMBL" id="BAABFU010000003">
    <property type="protein sequence ID" value="GAA4353733.1"/>
    <property type="molecule type" value="Genomic_DNA"/>
</dbReference>
<dbReference type="Gene3D" id="3.90.950.20">
    <property type="entry name" value="CinA-like"/>
    <property type="match status" value="1"/>
</dbReference>
<organism evidence="2 3">
    <name type="scientific">Kangiella taiwanensis</name>
    <dbReference type="NCBI Taxonomy" id="1079179"/>
    <lineage>
        <taxon>Bacteria</taxon>
        <taxon>Pseudomonadati</taxon>
        <taxon>Pseudomonadota</taxon>
        <taxon>Gammaproteobacteria</taxon>
        <taxon>Kangiellales</taxon>
        <taxon>Kangiellaceae</taxon>
        <taxon>Kangiella</taxon>
    </lineage>
</organism>
<dbReference type="Pfam" id="PF02464">
    <property type="entry name" value="CinA"/>
    <property type="match status" value="1"/>
</dbReference>
<keyword evidence="3" id="KW-1185">Reference proteome</keyword>
<comment type="caution">
    <text evidence="2">The sequence shown here is derived from an EMBL/GenBank/DDBJ whole genome shotgun (WGS) entry which is preliminary data.</text>
</comment>
<feature type="domain" description="CinA C-terminal" evidence="1">
    <location>
        <begin position="14"/>
        <end position="161"/>
    </location>
</feature>
<dbReference type="RefSeq" id="WP_223578956.1">
    <property type="nucleotide sequence ID" value="NZ_BAABFU010000003.1"/>
</dbReference>
<dbReference type="NCBIfam" id="TIGR00199">
    <property type="entry name" value="PncC_domain"/>
    <property type="match status" value="1"/>
</dbReference>
<proteinExistence type="predicted"/>
<evidence type="ECO:0000313" key="3">
    <source>
        <dbReference type="Proteomes" id="UP001501294"/>
    </source>
</evidence>
<dbReference type="Proteomes" id="UP001501294">
    <property type="component" value="Unassembled WGS sequence"/>
</dbReference>
<dbReference type="InterPro" id="IPR008136">
    <property type="entry name" value="CinA_C"/>
</dbReference>
<name>A0ABP8I8P6_9GAMM</name>
<dbReference type="InterPro" id="IPR036653">
    <property type="entry name" value="CinA-like_C"/>
</dbReference>
<accession>A0ABP8I8P6</accession>
<dbReference type="SUPFAM" id="SSF142433">
    <property type="entry name" value="CinA-like"/>
    <property type="match status" value="1"/>
</dbReference>
<sequence length="172" mass="18226">MPDLQKETDSSDLESLLKELSNLLIKKNLMLVTAESCTGGLIAATCTELPGSSQWFDRGFVTYTNEAKHDMLGVPVDLIEQHGAVSQQVVEAMAAGAVTKAGNKNRIAISVSGIAGPDGGTSDKPVGTVWVGYADDKGVESKLLQLDGSRADIRQETVEFSVGCALTHLVNY</sequence>
<reference evidence="3" key="1">
    <citation type="journal article" date="2019" name="Int. J. Syst. Evol. Microbiol.">
        <title>The Global Catalogue of Microorganisms (GCM) 10K type strain sequencing project: providing services to taxonomists for standard genome sequencing and annotation.</title>
        <authorList>
            <consortium name="The Broad Institute Genomics Platform"/>
            <consortium name="The Broad Institute Genome Sequencing Center for Infectious Disease"/>
            <person name="Wu L."/>
            <person name="Ma J."/>
        </authorList>
    </citation>
    <scope>NUCLEOTIDE SEQUENCE [LARGE SCALE GENOMIC DNA]</scope>
    <source>
        <strain evidence="3">JCM 17727</strain>
    </source>
</reference>
<gene>
    <name evidence="2" type="ORF">GCM10023150_22680</name>
</gene>
<protein>
    <submittedName>
        <fullName evidence="2">CinA family protein</fullName>
    </submittedName>
</protein>